<organism evidence="1 2">
    <name type="scientific">Linum trigynum</name>
    <dbReference type="NCBI Taxonomy" id="586398"/>
    <lineage>
        <taxon>Eukaryota</taxon>
        <taxon>Viridiplantae</taxon>
        <taxon>Streptophyta</taxon>
        <taxon>Embryophyta</taxon>
        <taxon>Tracheophyta</taxon>
        <taxon>Spermatophyta</taxon>
        <taxon>Magnoliopsida</taxon>
        <taxon>eudicotyledons</taxon>
        <taxon>Gunneridae</taxon>
        <taxon>Pentapetalae</taxon>
        <taxon>rosids</taxon>
        <taxon>fabids</taxon>
        <taxon>Malpighiales</taxon>
        <taxon>Linaceae</taxon>
        <taxon>Linum</taxon>
    </lineage>
</organism>
<dbReference type="Proteomes" id="UP001497516">
    <property type="component" value="Chromosome 3"/>
</dbReference>
<gene>
    <name evidence="1" type="ORF">LTRI10_LOCUS19369</name>
</gene>
<dbReference type="AlphaFoldDB" id="A0AAV2DWK4"/>
<name>A0AAV2DWK4_9ROSI</name>
<sequence>MERMDIDQVVHFEAAHVELDPGQAKFYFVGRLFSPCSMARSMMERVVNAMWGSPAHPIVAHEVHRG</sequence>
<protein>
    <submittedName>
        <fullName evidence="1">Uncharacterized protein</fullName>
    </submittedName>
</protein>
<keyword evidence="2" id="KW-1185">Reference proteome</keyword>
<proteinExistence type="predicted"/>
<reference evidence="1 2" key="1">
    <citation type="submission" date="2024-04" db="EMBL/GenBank/DDBJ databases">
        <authorList>
            <person name="Fracassetti M."/>
        </authorList>
    </citation>
    <scope>NUCLEOTIDE SEQUENCE [LARGE SCALE GENOMIC DNA]</scope>
</reference>
<dbReference type="EMBL" id="OZ034816">
    <property type="protein sequence ID" value="CAL1377740.1"/>
    <property type="molecule type" value="Genomic_DNA"/>
</dbReference>
<evidence type="ECO:0000313" key="2">
    <source>
        <dbReference type="Proteomes" id="UP001497516"/>
    </source>
</evidence>
<accession>A0AAV2DWK4</accession>
<evidence type="ECO:0000313" key="1">
    <source>
        <dbReference type="EMBL" id="CAL1377740.1"/>
    </source>
</evidence>